<keyword evidence="2" id="KW-1185">Reference proteome</keyword>
<evidence type="ECO:0000313" key="2">
    <source>
        <dbReference type="Proteomes" id="UP000499080"/>
    </source>
</evidence>
<organism evidence="1 2">
    <name type="scientific">Araneus ventricosus</name>
    <name type="common">Orbweaver spider</name>
    <name type="synonym">Epeira ventricosa</name>
    <dbReference type="NCBI Taxonomy" id="182803"/>
    <lineage>
        <taxon>Eukaryota</taxon>
        <taxon>Metazoa</taxon>
        <taxon>Ecdysozoa</taxon>
        <taxon>Arthropoda</taxon>
        <taxon>Chelicerata</taxon>
        <taxon>Arachnida</taxon>
        <taxon>Araneae</taxon>
        <taxon>Araneomorphae</taxon>
        <taxon>Entelegynae</taxon>
        <taxon>Araneoidea</taxon>
        <taxon>Araneidae</taxon>
        <taxon>Araneus</taxon>
    </lineage>
</organism>
<reference evidence="1 2" key="1">
    <citation type="journal article" date="2019" name="Sci. Rep.">
        <title>Orb-weaving spider Araneus ventricosus genome elucidates the spidroin gene catalogue.</title>
        <authorList>
            <person name="Kono N."/>
            <person name="Nakamura H."/>
            <person name="Ohtoshi R."/>
            <person name="Moran D.A.P."/>
            <person name="Shinohara A."/>
            <person name="Yoshida Y."/>
            <person name="Fujiwara M."/>
            <person name="Mori M."/>
            <person name="Tomita M."/>
            <person name="Arakawa K."/>
        </authorList>
    </citation>
    <scope>NUCLEOTIDE SEQUENCE [LARGE SCALE GENOMIC DNA]</scope>
</reference>
<dbReference type="InterPro" id="IPR012337">
    <property type="entry name" value="RNaseH-like_sf"/>
</dbReference>
<evidence type="ECO:0000313" key="1">
    <source>
        <dbReference type="EMBL" id="GBM91957.1"/>
    </source>
</evidence>
<dbReference type="OrthoDB" id="7919702at2759"/>
<protein>
    <submittedName>
        <fullName evidence="1">Uncharacterized protein</fullName>
    </submittedName>
</protein>
<name>A0A4Y2JPW2_ARAVE</name>
<sequence length="250" mass="28473">MQLNVRPIHPELARLRSGHIRSLKSVDKEKTYSSCPCSCPASPAHVIDCIGASARQLWSEGGNGLVVLLERHDHSNIEITWIKAHVGYKGNEVADSLAEKATENDIPYTNIQLPRYFIKGSLKSLMLDKWQNEWAEGVHGRGICNLRVKMCMEPCRREEIIFFAGHKLRNVWLQHDCAPAHTTSSVNQYLVEEFGEQIIGYGGFQEWPPRSPDLTQWTFSCGDTSNSRFKRPLRQHCRTFNDALRMLVPT</sequence>
<dbReference type="Proteomes" id="UP000499080">
    <property type="component" value="Unassembled WGS sequence"/>
</dbReference>
<dbReference type="InterPro" id="IPR036397">
    <property type="entry name" value="RNaseH_sf"/>
</dbReference>
<proteinExistence type="predicted"/>
<dbReference type="GO" id="GO:0003676">
    <property type="term" value="F:nucleic acid binding"/>
    <property type="evidence" value="ECO:0007669"/>
    <property type="project" value="InterPro"/>
</dbReference>
<gene>
    <name evidence="1" type="ORF">AVEN_109126_1</name>
</gene>
<comment type="caution">
    <text evidence="1">The sequence shown here is derived from an EMBL/GenBank/DDBJ whole genome shotgun (WGS) entry which is preliminary data.</text>
</comment>
<dbReference type="EMBL" id="BGPR01003748">
    <property type="protein sequence ID" value="GBM91957.1"/>
    <property type="molecule type" value="Genomic_DNA"/>
</dbReference>
<dbReference type="AlphaFoldDB" id="A0A4Y2JPW2"/>
<accession>A0A4Y2JPW2</accession>
<dbReference type="SUPFAM" id="SSF53098">
    <property type="entry name" value="Ribonuclease H-like"/>
    <property type="match status" value="1"/>
</dbReference>
<dbReference type="Gene3D" id="3.30.420.10">
    <property type="entry name" value="Ribonuclease H-like superfamily/Ribonuclease H"/>
    <property type="match status" value="2"/>
</dbReference>